<dbReference type="EMBL" id="CP061801">
    <property type="protein sequence ID" value="QPK00632.1"/>
    <property type="molecule type" value="Genomic_DNA"/>
</dbReference>
<gene>
    <name evidence="2" type="ORF">IDM36_00220</name>
</gene>
<proteinExistence type="predicted"/>
<feature type="domain" description="DUF1330" evidence="1">
    <location>
        <begin position="6"/>
        <end position="99"/>
    </location>
</feature>
<dbReference type="PANTHER" id="PTHR41521:SF4">
    <property type="entry name" value="BLR0684 PROTEIN"/>
    <property type="match status" value="1"/>
</dbReference>
<sequence>MKPSEPAYFIFDVVIHDAAAMQPYRENVEASYKAFGGKRLVMGGQCDTVEGNGPQGMLVMLQFDSVGQAHAWHDSPAYQDIIHYRHAAASTNAWLVKGVIPEQQ</sequence>
<reference evidence="2" key="1">
    <citation type="submission" date="2020-09" db="EMBL/GenBank/DDBJ databases">
        <title>First Report of a novel Colistin-Resistant species of Enterobacter cloacae complex Producing MCR-5 isolated from hospital sewage water.</title>
        <authorList>
            <person name="Zhou K."/>
        </authorList>
    </citation>
    <scope>NUCLEOTIDE SEQUENCE [LARGE SCALE GENOMIC DNA]</scope>
    <source>
        <strain evidence="2">HSW1412</strain>
    </source>
</reference>
<dbReference type="InterPro" id="IPR011008">
    <property type="entry name" value="Dimeric_a/b-barrel"/>
</dbReference>
<name>A0A7T0DWB7_9ENTR</name>
<dbReference type="PANTHER" id="PTHR41521">
    <property type="match status" value="1"/>
</dbReference>
<dbReference type="InterPro" id="IPR010753">
    <property type="entry name" value="DUF1330"/>
</dbReference>
<evidence type="ECO:0000259" key="1">
    <source>
        <dbReference type="Pfam" id="PF07045"/>
    </source>
</evidence>
<dbReference type="Gene3D" id="3.30.70.100">
    <property type="match status" value="1"/>
</dbReference>
<protein>
    <submittedName>
        <fullName evidence="2">DUF1330 domain-containing protein</fullName>
    </submittedName>
</protein>
<dbReference type="SUPFAM" id="SSF54909">
    <property type="entry name" value="Dimeric alpha+beta barrel"/>
    <property type="match status" value="1"/>
</dbReference>
<organism evidence="2">
    <name type="scientific">Enterobacter mori</name>
    <dbReference type="NCBI Taxonomy" id="539813"/>
    <lineage>
        <taxon>Bacteria</taxon>
        <taxon>Pseudomonadati</taxon>
        <taxon>Pseudomonadota</taxon>
        <taxon>Gammaproteobacteria</taxon>
        <taxon>Enterobacterales</taxon>
        <taxon>Enterobacteriaceae</taxon>
        <taxon>Enterobacter</taxon>
    </lineage>
</organism>
<dbReference type="AlphaFoldDB" id="A0A7T0DWB7"/>
<evidence type="ECO:0000313" key="2">
    <source>
        <dbReference type="EMBL" id="QPK00632.1"/>
    </source>
</evidence>
<accession>A0A7T0DWB7</accession>
<dbReference type="Pfam" id="PF07045">
    <property type="entry name" value="DUF1330"/>
    <property type="match status" value="1"/>
</dbReference>